<proteinExistence type="predicted"/>
<protein>
    <submittedName>
        <fullName evidence="2">Uncharacterized protein</fullName>
    </submittedName>
</protein>
<feature type="non-terminal residue" evidence="2">
    <location>
        <position position="130"/>
    </location>
</feature>
<accession>A0AAW0I8H5</accession>
<keyword evidence="3" id="KW-1185">Reference proteome</keyword>
<gene>
    <name evidence="2" type="ORF">U0070_012792</name>
</gene>
<name>A0AAW0I8H5_MYOGA</name>
<evidence type="ECO:0000256" key="1">
    <source>
        <dbReference type="SAM" id="MobiDB-lite"/>
    </source>
</evidence>
<evidence type="ECO:0000313" key="3">
    <source>
        <dbReference type="Proteomes" id="UP001488838"/>
    </source>
</evidence>
<feature type="compositionally biased region" description="Basic residues" evidence="1">
    <location>
        <begin position="1"/>
        <end position="10"/>
    </location>
</feature>
<evidence type="ECO:0000313" key="2">
    <source>
        <dbReference type="EMBL" id="KAK7810666.1"/>
    </source>
</evidence>
<sequence>MPTAKACRRRCASEEPVAPARRSRCGWSRGRPDAGHRNPGTGALQTTPCGASQELKSHAGKGEERNPIGILANRTMSRHAAAVFPQSVRRSCLRVQGFARVPPGASTAPVYLPVARQLQEMKFSFSSLVL</sequence>
<reference evidence="2 3" key="1">
    <citation type="journal article" date="2023" name="bioRxiv">
        <title>Conserved and derived expression patterns and positive selection on dental genes reveal complex evolutionary context of ever-growing rodent molars.</title>
        <authorList>
            <person name="Calamari Z.T."/>
            <person name="Song A."/>
            <person name="Cohen E."/>
            <person name="Akter M."/>
            <person name="Roy R.D."/>
            <person name="Hallikas O."/>
            <person name="Christensen M.M."/>
            <person name="Li P."/>
            <person name="Marangoni P."/>
            <person name="Jernvall J."/>
            <person name="Klein O.D."/>
        </authorList>
    </citation>
    <scope>NUCLEOTIDE SEQUENCE [LARGE SCALE GENOMIC DNA]</scope>
    <source>
        <strain evidence="2">V071</strain>
    </source>
</reference>
<comment type="caution">
    <text evidence="2">The sequence shown here is derived from an EMBL/GenBank/DDBJ whole genome shotgun (WGS) entry which is preliminary data.</text>
</comment>
<organism evidence="2 3">
    <name type="scientific">Myodes glareolus</name>
    <name type="common">Bank vole</name>
    <name type="synonym">Clethrionomys glareolus</name>
    <dbReference type="NCBI Taxonomy" id="447135"/>
    <lineage>
        <taxon>Eukaryota</taxon>
        <taxon>Metazoa</taxon>
        <taxon>Chordata</taxon>
        <taxon>Craniata</taxon>
        <taxon>Vertebrata</taxon>
        <taxon>Euteleostomi</taxon>
        <taxon>Mammalia</taxon>
        <taxon>Eutheria</taxon>
        <taxon>Euarchontoglires</taxon>
        <taxon>Glires</taxon>
        <taxon>Rodentia</taxon>
        <taxon>Myomorpha</taxon>
        <taxon>Muroidea</taxon>
        <taxon>Cricetidae</taxon>
        <taxon>Arvicolinae</taxon>
        <taxon>Myodes</taxon>
    </lineage>
</organism>
<dbReference type="Proteomes" id="UP001488838">
    <property type="component" value="Unassembled WGS sequence"/>
</dbReference>
<dbReference type="EMBL" id="JBBHLL010000190">
    <property type="protein sequence ID" value="KAK7810666.1"/>
    <property type="molecule type" value="Genomic_DNA"/>
</dbReference>
<dbReference type="AlphaFoldDB" id="A0AAW0I8H5"/>
<feature type="region of interest" description="Disordered" evidence="1">
    <location>
        <begin position="1"/>
        <end position="48"/>
    </location>
</feature>